<dbReference type="OrthoDB" id="410701at2759"/>
<dbReference type="PANTHER" id="PTHR11941">
    <property type="entry name" value="ENOYL-COA HYDRATASE-RELATED"/>
    <property type="match status" value="1"/>
</dbReference>
<dbReference type="PANTHER" id="PTHR11941:SF54">
    <property type="entry name" value="ENOYL-COA HYDRATASE, MITOCHONDRIAL"/>
    <property type="match status" value="1"/>
</dbReference>
<dbReference type="CDD" id="cd06558">
    <property type="entry name" value="crotonase-like"/>
    <property type="match status" value="1"/>
</dbReference>
<dbReference type="AlphaFoldDB" id="A0A9P4NGQ5"/>
<evidence type="ECO:0000256" key="1">
    <source>
        <dbReference type="ARBA" id="ARBA00004685"/>
    </source>
</evidence>
<accession>A0A9P4NGQ5</accession>
<dbReference type="Pfam" id="PF00378">
    <property type="entry name" value="ECH_1"/>
    <property type="match status" value="1"/>
</dbReference>
<dbReference type="Proteomes" id="UP000800235">
    <property type="component" value="Unassembled WGS sequence"/>
</dbReference>
<name>A0A9P4NGQ5_9PEZI</name>
<reference evidence="3" key="1">
    <citation type="journal article" date="2020" name="Stud. Mycol.">
        <title>101 Dothideomycetes genomes: a test case for predicting lifestyles and emergence of pathogens.</title>
        <authorList>
            <person name="Haridas S."/>
            <person name="Albert R."/>
            <person name="Binder M."/>
            <person name="Bloem J."/>
            <person name="Labutti K."/>
            <person name="Salamov A."/>
            <person name="Andreopoulos B."/>
            <person name="Baker S."/>
            <person name="Barry K."/>
            <person name="Bills G."/>
            <person name="Bluhm B."/>
            <person name="Cannon C."/>
            <person name="Castanera R."/>
            <person name="Culley D."/>
            <person name="Daum C."/>
            <person name="Ezra D."/>
            <person name="Gonzalez J."/>
            <person name="Henrissat B."/>
            <person name="Kuo A."/>
            <person name="Liang C."/>
            <person name="Lipzen A."/>
            <person name="Lutzoni F."/>
            <person name="Magnuson J."/>
            <person name="Mondo S."/>
            <person name="Nolan M."/>
            <person name="Ohm R."/>
            <person name="Pangilinan J."/>
            <person name="Park H.-J."/>
            <person name="Ramirez L."/>
            <person name="Alfaro M."/>
            <person name="Sun H."/>
            <person name="Tritt A."/>
            <person name="Yoshinaga Y."/>
            <person name="Zwiers L.-H."/>
            <person name="Turgeon B."/>
            <person name="Goodwin S."/>
            <person name="Spatafora J."/>
            <person name="Crous P."/>
            <person name="Grigoriev I."/>
        </authorList>
    </citation>
    <scope>NUCLEOTIDE SEQUENCE</scope>
    <source>
        <strain evidence="3">CBS 130266</strain>
    </source>
</reference>
<dbReference type="SUPFAM" id="SSF52096">
    <property type="entry name" value="ClpP/crotonase"/>
    <property type="match status" value="1"/>
</dbReference>
<keyword evidence="4" id="KW-1185">Reference proteome</keyword>
<protein>
    <submittedName>
        <fullName evidence="3">ClpP/crotonase</fullName>
    </submittedName>
</protein>
<dbReference type="InterPro" id="IPR001753">
    <property type="entry name" value="Enoyl-CoA_hydra/iso"/>
</dbReference>
<evidence type="ECO:0000313" key="3">
    <source>
        <dbReference type="EMBL" id="KAF2420522.1"/>
    </source>
</evidence>
<proteinExistence type="predicted"/>
<comment type="pathway">
    <text evidence="1">Mycotoxin biosynthesis.</text>
</comment>
<dbReference type="Gene3D" id="3.90.226.10">
    <property type="entry name" value="2-enoyl-CoA Hydratase, Chain A, domain 1"/>
    <property type="match status" value="1"/>
</dbReference>
<dbReference type="EMBL" id="MU007109">
    <property type="protein sequence ID" value="KAF2420522.1"/>
    <property type="molecule type" value="Genomic_DNA"/>
</dbReference>
<dbReference type="GO" id="GO:0003824">
    <property type="term" value="F:catalytic activity"/>
    <property type="evidence" value="ECO:0007669"/>
    <property type="project" value="UniProtKB-ARBA"/>
</dbReference>
<dbReference type="InterPro" id="IPR029045">
    <property type="entry name" value="ClpP/crotonase-like_dom_sf"/>
</dbReference>
<gene>
    <name evidence="3" type="ORF">EJ08DRAFT_598325</name>
</gene>
<keyword evidence="2" id="KW-0843">Virulence</keyword>
<feature type="non-terminal residue" evidence="3">
    <location>
        <position position="1"/>
    </location>
</feature>
<evidence type="ECO:0000256" key="2">
    <source>
        <dbReference type="ARBA" id="ARBA00023026"/>
    </source>
</evidence>
<organism evidence="3 4">
    <name type="scientific">Tothia fuscella</name>
    <dbReference type="NCBI Taxonomy" id="1048955"/>
    <lineage>
        <taxon>Eukaryota</taxon>
        <taxon>Fungi</taxon>
        <taxon>Dikarya</taxon>
        <taxon>Ascomycota</taxon>
        <taxon>Pezizomycotina</taxon>
        <taxon>Dothideomycetes</taxon>
        <taxon>Pleosporomycetidae</taxon>
        <taxon>Venturiales</taxon>
        <taxon>Cylindrosympodiaceae</taxon>
        <taxon>Tothia</taxon>
    </lineage>
</organism>
<sequence>IRITFSNPPINIINVDFLEDIHEFLTALRSMTESDKSKIVVFLPSDPKIWLSYLDLHLINRKFPAPSETDSPAAVHKLGEVLHMLNTIPTILLAEVNGPAVGGGNEFVVNMDLRFAGPDAGFGVPEVAGGVLIGPAKTLEYNISTQSIGAREAEKIGLLNKAFDSAGKLRE</sequence>
<evidence type="ECO:0000313" key="4">
    <source>
        <dbReference type="Proteomes" id="UP000800235"/>
    </source>
</evidence>
<dbReference type="GO" id="GO:0006635">
    <property type="term" value="P:fatty acid beta-oxidation"/>
    <property type="evidence" value="ECO:0007669"/>
    <property type="project" value="TreeGrafter"/>
</dbReference>
<comment type="caution">
    <text evidence="3">The sequence shown here is derived from an EMBL/GenBank/DDBJ whole genome shotgun (WGS) entry which is preliminary data.</text>
</comment>